<evidence type="ECO:0000313" key="1">
    <source>
        <dbReference type="EMBL" id="QNO54987.1"/>
    </source>
</evidence>
<name>A0A7G9Z403_9EURY</name>
<organism evidence="1">
    <name type="scientific">Candidatus Methanophaga sp. ANME-1 ERB7</name>
    <dbReference type="NCBI Taxonomy" id="2759913"/>
    <lineage>
        <taxon>Archaea</taxon>
        <taxon>Methanobacteriati</taxon>
        <taxon>Methanobacteriota</taxon>
        <taxon>Stenosarchaea group</taxon>
        <taxon>Methanomicrobia</taxon>
        <taxon>Candidatus Methanophagales</taxon>
        <taxon>Candidatus Methanophagaceae</taxon>
        <taxon>Candidatus Methanophaga</taxon>
    </lineage>
</organism>
<dbReference type="AlphaFoldDB" id="A0A7G9Z403"/>
<evidence type="ECO:0008006" key="2">
    <source>
        <dbReference type="Google" id="ProtNLM"/>
    </source>
</evidence>
<proteinExistence type="predicted"/>
<protein>
    <recommendedName>
        <fullName evidence="2">LIM zinc-binding domain-containing protein</fullName>
    </recommendedName>
</protein>
<sequence>MEKSVKKNIKCKKCGKPISGDVYEFGGVKLCEDCYLDAVIASQPKKCAMK</sequence>
<reference evidence="1" key="1">
    <citation type="submission" date="2020-06" db="EMBL/GenBank/DDBJ databases">
        <title>Unique genomic features of the anaerobic methanotrophic archaea.</title>
        <authorList>
            <person name="Chadwick G.L."/>
            <person name="Skennerton C.T."/>
            <person name="Laso-Perez R."/>
            <person name="Leu A.O."/>
            <person name="Speth D.R."/>
            <person name="Yu H."/>
            <person name="Morgan-Lang C."/>
            <person name="Hatzenpichler R."/>
            <person name="Goudeau D."/>
            <person name="Malmstrom R."/>
            <person name="Brazelton W.J."/>
            <person name="Woyke T."/>
            <person name="Hallam S.J."/>
            <person name="Tyson G.W."/>
            <person name="Wegener G."/>
            <person name="Boetius A."/>
            <person name="Orphan V."/>
        </authorList>
    </citation>
    <scope>NUCLEOTIDE SEQUENCE</scope>
</reference>
<accession>A0A7G9Z403</accession>
<gene>
    <name evidence="1" type="ORF">MCEIKFBD_00048</name>
</gene>
<dbReference type="Gene3D" id="2.10.110.10">
    <property type="entry name" value="Cysteine Rich Protein"/>
    <property type="match status" value="1"/>
</dbReference>
<dbReference type="EMBL" id="MT631599">
    <property type="protein sequence ID" value="QNO54987.1"/>
    <property type="molecule type" value="Genomic_DNA"/>
</dbReference>